<organism evidence="5 6">
    <name type="scientific">Mola mola</name>
    <name type="common">Ocean sunfish</name>
    <name type="synonym">Tetraodon mola</name>
    <dbReference type="NCBI Taxonomy" id="94237"/>
    <lineage>
        <taxon>Eukaryota</taxon>
        <taxon>Metazoa</taxon>
        <taxon>Chordata</taxon>
        <taxon>Craniata</taxon>
        <taxon>Vertebrata</taxon>
        <taxon>Euteleostomi</taxon>
        <taxon>Actinopterygii</taxon>
        <taxon>Neopterygii</taxon>
        <taxon>Teleostei</taxon>
        <taxon>Neoteleostei</taxon>
        <taxon>Acanthomorphata</taxon>
        <taxon>Eupercaria</taxon>
        <taxon>Tetraodontiformes</taxon>
        <taxon>Molidae</taxon>
        <taxon>Mola</taxon>
    </lineage>
</organism>
<feature type="region of interest" description="Disordered" evidence="3">
    <location>
        <begin position="260"/>
        <end position="281"/>
    </location>
</feature>
<dbReference type="Proteomes" id="UP000261620">
    <property type="component" value="Unplaced"/>
</dbReference>
<keyword evidence="6" id="KW-1185">Reference proteome</keyword>
<name>A0A3Q3W759_MOLML</name>
<accession>A0A3Q3W759</accession>
<dbReference type="PANTHER" id="PTHR46251">
    <property type="entry name" value="RUN DOMAIN-CONTAINING 3 PROTEIN RUNDC3"/>
    <property type="match status" value="1"/>
</dbReference>
<reference evidence="5" key="2">
    <citation type="submission" date="2025-09" db="UniProtKB">
        <authorList>
            <consortium name="Ensembl"/>
        </authorList>
    </citation>
    <scope>IDENTIFICATION</scope>
</reference>
<reference evidence="5" key="1">
    <citation type="submission" date="2025-08" db="UniProtKB">
        <authorList>
            <consortium name="Ensembl"/>
        </authorList>
    </citation>
    <scope>IDENTIFICATION</scope>
</reference>
<keyword evidence="1" id="KW-0175">Coiled coil</keyword>
<evidence type="ECO:0000256" key="1">
    <source>
        <dbReference type="ARBA" id="ARBA00023054"/>
    </source>
</evidence>
<dbReference type="PANTHER" id="PTHR46251:SF1">
    <property type="entry name" value="RUN DOMAIN-CONTAINING PROTEIN 3B"/>
    <property type="match status" value="1"/>
</dbReference>
<evidence type="ECO:0000259" key="4">
    <source>
        <dbReference type="Pfam" id="PF02759"/>
    </source>
</evidence>
<proteinExistence type="inferred from homology"/>
<dbReference type="InterPro" id="IPR037213">
    <property type="entry name" value="Run_dom_sf"/>
</dbReference>
<dbReference type="Gene3D" id="1.20.58.900">
    <property type="match status" value="2"/>
</dbReference>
<comment type="similarity">
    <text evidence="2">Belongs to the RUNDC3 family.</text>
</comment>
<dbReference type="AlphaFoldDB" id="A0A3Q3W759"/>
<feature type="domain" description="RUN" evidence="4">
    <location>
        <begin position="131"/>
        <end position="192"/>
    </location>
</feature>
<dbReference type="Pfam" id="PF02759">
    <property type="entry name" value="RUN"/>
    <property type="match status" value="2"/>
</dbReference>
<dbReference type="InterPro" id="IPR004012">
    <property type="entry name" value="Run_dom"/>
</dbReference>
<dbReference type="InterPro" id="IPR047340">
    <property type="entry name" value="RUNDC3A_B"/>
</dbReference>
<evidence type="ECO:0000256" key="3">
    <source>
        <dbReference type="SAM" id="MobiDB-lite"/>
    </source>
</evidence>
<feature type="domain" description="RUN" evidence="4">
    <location>
        <begin position="193"/>
        <end position="232"/>
    </location>
</feature>
<evidence type="ECO:0000313" key="5">
    <source>
        <dbReference type="Ensembl" id="ENSMMOP00000004414.1"/>
    </source>
</evidence>
<protein>
    <recommendedName>
        <fullName evidence="4">RUN domain-containing protein</fullName>
    </recommendedName>
</protein>
<sequence>MSDPVVFRLSFYFEIHRRKLFNTYLASQPQLDAGFRCNPSAAEQRREARTAAPSLVRRKWTTRTAAGRSLGLGPRMASLGVGMHLIRRRAAGRSAAVERRNLLTVCRFSVKTLLDRCCSETIDDSFPEFVNFVSILEHILSHRLRGQTTWFGYESPRSFWDYIKGACSKVPHNCIRSIESMENVRSSRAKVRKETVLGRFYDDGAIMLGEEAGLLADTLIGLNTIDFSFCLKGEGVDGSSPAVIDYTPYLKFAQSADSISSDEEEMRTMGSSSSSSESSIPDKMATAASIFTEQSNLVSKCKRFEQKYRMALEQKGYLEELVRLRETQLSEAVSHNKALQQSLADTHLSHTLEKEQLEYIILELQDQLNSFQSLEQLSVDMSLSQTSLELPHALSTSPSGKEETPSLRGLCGSLTSVASYKSLASLKSSECLASPATEISSPGGTPS</sequence>
<dbReference type="OMA" id="KXGRAWI"/>
<dbReference type="SUPFAM" id="SSF140741">
    <property type="entry name" value="RUN domain-like"/>
    <property type="match status" value="1"/>
</dbReference>
<dbReference type="Ensembl" id="ENSMMOT00000004492.1">
    <property type="protein sequence ID" value="ENSMMOP00000004414.1"/>
    <property type="gene ID" value="ENSMMOG00000003508.1"/>
</dbReference>
<evidence type="ECO:0000256" key="2">
    <source>
        <dbReference type="ARBA" id="ARBA00034727"/>
    </source>
</evidence>
<evidence type="ECO:0000313" key="6">
    <source>
        <dbReference type="Proteomes" id="UP000261620"/>
    </source>
</evidence>
<dbReference type="STRING" id="94237.ENSMMOP00000004414"/>